<protein>
    <submittedName>
        <fullName evidence="2">Uncharacterized protein</fullName>
    </submittedName>
</protein>
<accession>A0ABD1S1D7</accession>
<dbReference type="PANTHER" id="PTHR37214">
    <property type="entry name" value="CYTOMEGALOVIRUS UL139 PROTEIN"/>
    <property type="match status" value="1"/>
</dbReference>
<keyword evidence="3" id="KW-1185">Reference proteome</keyword>
<organism evidence="2 3">
    <name type="scientific">Forsythia ovata</name>
    <dbReference type="NCBI Taxonomy" id="205694"/>
    <lineage>
        <taxon>Eukaryota</taxon>
        <taxon>Viridiplantae</taxon>
        <taxon>Streptophyta</taxon>
        <taxon>Embryophyta</taxon>
        <taxon>Tracheophyta</taxon>
        <taxon>Spermatophyta</taxon>
        <taxon>Magnoliopsida</taxon>
        <taxon>eudicotyledons</taxon>
        <taxon>Gunneridae</taxon>
        <taxon>Pentapetalae</taxon>
        <taxon>asterids</taxon>
        <taxon>lamiids</taxon>
        <taxon>Lamiales</taxon>
        <taxon>Oleaceae</taxon>
        <taxon>Forsythieae</taxon>
        <taxon>Forsythia</taxon>
    </lineage>
</organism>
<name>A0ABD1S1D7_9LAMI</name>
<keyword evidence="1" id="KW-0175">Coiled coil</keyword>
<dbReference type="EMBL" id="JBFOLJ010000011">
    <property type="protein sequence ID" value="KAL2494492.1"/>
    <property type="molecule type" value="Genomic_DNA"/>
</dbReference>
<comment type="caution">
    <text evidence="2">The sequence shown here is derived from an EMBL/GenBank/DDBJ whole genome shotgun (WGS) entry which is preliminary data.</text>
</comment>
<reference evidence="3" key="1">
    <citation type="submission" date="2024-07" db="EMBL/GenBank/DDBJ databases">
        <title>Two chromosome-level genome assemblies of Korean endemic species Abeliophyllum distichum and Forsythia ovata (Oleaceae).</title>
        <authorList>
            <person name="Jang H."/>
        </authorList>
    </citation>
    <scope>NUCLEOTIDE SEQUENCE [LARGE SCALE GENOMIC DNA]</scope>
</reference>
<sequence length="216" mass="25223">MTLPSAFRERLEQMEQTRNQRLSLLQAEKELQKGKSQLLATKISNIKSMEQRCLKLDCKIAYQHFVISSLKSQIDSHDSAYLRKLQKFRTLKKEVEGLEELEKKKEMYYSSQSCEMEEFRAQVDSFVDKCQVQVKKLRSQVNELKSSFSELQGNLNCSNNSQIAAAEMKKSELLVMKENLDNKLASNFEVKQQLKKQLISILKDEVKKRKRHLIKA</sequence>
<proteinExistence type="predicted"/>
<dbReference type="PANTHER" id="PTHR37214:SF2">
    <property type="entry name" value="CYTOMEGALOVIRUS UL139 PROTEIN"/>
    <property type="match status" value="1"/>
</dbReference>
<evidence type="ECO:0000313" key="3">
    <source>
        <dbReference type="Proteomes" id="UP001604277"/>
    </source>
</evidence>
<dbReference type="InterPro" id="IPR021042">
    <property type="entry name" value="Herpes_UL139_cytomegalovirus"/>
</dbReference>
<dbReference type="Pfam" id="PF12507">
    <property type="entry name" value="HCMV_UL139"/>
    <property type="match status" value="1"/>
</dbReference>
<dbReference type="AlphaFoldDB" id="A0ABD1S1D7"/>
<dbReference type="Proteomes" id="UP001604277">
    <property type="component" value="Unassembled WGS sequence"/>
</dbReference>
<gene>
    <name evidence="2" type="ORF">Fot_38249</name>
</gene>
<evidence type="ECO:0000256" key="1">
    <source>
        <dbReference type="SAM" id="Coils"/>
    </source>
</evidence>
<evidence type="ECO:0000313" key="2">
    <source>
        <dbReference type="EMBL" id="KAL2494492.1"/>
    </source>
</evidence>
<feature type="coiled-coil region" evidence="1">
    <location>
        <begin position="127"/>
        <end position="183"/>
    </location>
</feature>